<dbReference type="STRING" id="29563.SAMN02983006_00550"/>
<dbReference type="AlphaFoldDB" id="A0A1I4FZP8"/>
<dbReference type="RefSeq" id="WP_089859301.1">
    <property type="nucleotide sequence ID" value="NZ_FOTI01000004.1"/>
</dbReference>
<dbReference type="SUPFAM" id="SSF46785">
    <property type="entry name" value="Winged helix' DNA-binding domain"/>
    <property type="match status" value="1"/>
</dbReference>
<dbReference type="EMBL" id="FOTI01000004">
    <property type="protein sequence ID" value="SFL22770.1"/>
    <property type="molecule type" value="Genomic_DNA"/>
</dbReference>
<gene>
    <name evidence="1" type="ORF">SAMN02983006_00550</name>
</gene>
<dbReference type="InterPro" id="IPR036390">
    <property type="entry name" value="WH_DNA-bd_sf"/>
</dbReference>
<dbReference type="Gene3D" id="1.10.10.10">
    <property type="entry name" value="Winged helix-like DNA-binding domain superfamily/Winged helix DNA-binding domain"/>
    <property type="match status" value="1"/>
</dbReference>
<dbReference type="InterPro" id="IPR036388">
    <property type="entry name" value="WH-like_DNA-bd_sf"/>
</dbReference>
<evidence type="ECO:0000313" key="1">
    <source>
        <dbReference type="EMBL" id="SFL22770.1"/>
    </source>
</evidence>
<name>A0A1I4FZP8_9FIRM</name>
<reference evidence="1 2" key="1">
    <citation type="submission" date="2016-10" db="EMBL/GenBank/DDBJ databases">
        <authorList>
            <person name="de Groot N.N."/>
        </authorList>
    </citation>
    <scope>NUCLEOTIDE SEQUENCE [LARGE SCALE GENOMIC DNA]</scope>
    <source>
        <strain evidence="1 2">ATCC 51327</strain>
    </source>
</reference>
<dbReference type="Proteomes" id="UP000199006">
    <property type="component" value="Unassembled WGS sequence"/>
</dbReference>
<proteinExistence type="predicted"/>
<sequence length="144" mass="16807">MSNYLSKKERRELIQKLVSEGDFATEQELTDTINEKYGDGESITSKTTIHRDFKDLKIKKIGGYYRPTKQTKQLRFKKRLEDSKKNIRKRIIESEFDLEILKVEEGYAEMIAHEMEQAKPEVLATFVSGNKILVATKKNIINSY</sequence>
<protein>
    <submittedName>
        <fullName evidence="1">Arginine repressor</fullName>
    </submittedName>
</protein>
<accession>A0A1I4FZP8</accession>
<evidence type="ECO:0000313" key="2">
    <source>
        <dbReference type="Proteomes" id="UP000199006"/>
    </source>
</evidence>
<organism evidence="1 2">
    <name type="scientific">Halanaerobium salsuginis</name>
    <dbReference type="NCBI Taxonomy" id="29563"/>
    <lineage>
        <taxon>Bacteria</taxon>
        <taxon>Bacillati</taxon>
        <taxon>Bacillota</taxon>
        <taxon>Clostridia</taxon>
        <taxon>Halanaerobiales</taxon>
        <taxon>Halanaerobiaceae</taxon>
        <taxon>Halanaerobium</taxon>
    </lineage>
</organism>
<keyword evidence="2" id="KW-1185">Reference proteome</keyword>